<comment type="caution">
    <text evidence="2">The sequence shown here is derived from an EMBL/GenBank/DDBJ whole genome shotgun (WGS) entry which is preliminary data.</text>
</comment>
<protein>
    <recommendedName>
        <fullName evidence="1">Histidine kinase domain-containing protein</fullName>
    </recommendedName>
</protein>
<gene>
    <name evidence="2" type="ORF">SDC9_107551</name>
</gene>
<dbReference type="AlphaFoldDB" id="A0A645B5J6"/>
<evidence type="ECO:0000259" key="1">
    <source>
        <dbReference type="PROSITE" id="PS50109"/>
    </source>
</evidence>
<dbReference type="PROSITE" id="PS50109">
    <property type="entry name" value="HIS_KIN"/>
    <property type="match status" value="1"/>
</dbReference>
<name>A0A645B5J6_9ZZZZ</name>
<sequence length="188" mass="20849">MVDLAMHMVDIVQNSIRANATKIDIGFLENQQEATLTFSVKDNGSGMTPETVEKLENPFFTTRTTRRVGLGVPFLKMSSEQAGGSLKIQSEPGAGTTIEAVYKTDNPDCLPLGDLGGYLVLLLIGNPGIHFSFRYKIDESEFSLDTKELEEQGITELSKNEMAPAVKEYINENLKELYANRSRESYLC</sequence>
<feature type="domain" description="Histidine kinase" evidence="1">
    <location>
        <begin position="1"/>
        <end position="106"/>
    </location>
</feature>
<dbReference type="SUPFAM" id="SSF55874">
    <property type="entry name" value="ATPase domain of HSP90 chaperone/DNA topoisomerase II/histidine kinase"/>
    <property type="match status" value="1"/>
</dbReference>
<proteinExistence type="predicted"/>
<dbReference type="SMART" id="SM00387">
    <property type="entry name" value="HATPase_c"/>
    <property type="match status" value="1"/>
</dbReference>
<dbReference type="InterPro" id="IPR004358">
    <property type="entry name" value="Sig_transdc_His_kin-like_C"/>
</dbReference>
<organism evidence="2">
    <name type="scientific">bioreactor metagenome</name>
    <dbReference type="NCBI Taxonomy" id="1076179"/>
    <lineage>
        <taxon>unclassified sequences</taxon>
        <taxon>metagenomes</taxon>
        <taxon>ecological metagenomes</taxon>
    </lineage>
</organism>
<evidence type="ECO:0000313" key="2">
    <source>
        <dbReference type="EMBL" id="MPM60699.1"/>
    </source>
</evidence>
<dbReference type="EMBL" id="VSSQ01017933">
    <property type="protein sequence ID" value="MPM60699.1"/>
    <property type="molecule type" value="Genomic_DNA"/>
</dbReference>
<dbReference type="InterPro" id="IPR036890">
    <property type="entry name" value="HATPase_C_sf"/>
</dbReference>
<dbReference type="Gene3D" id="3.30.565.10">
    <property type="entry name" value="Histidine kinase-like ATPase, C-terminal domain"/>
    <property type="match status" value="1"/>
</dbReference>
<reference evidence="2" key="1">
    <citation type="submission" date="2019-08" db="EMBL/GenBank/DDBJ databases">
        <authorList>
            <person name="Kucharzyk K."/>
            <person name="Murdoch R.W."/>
            <person name="Higgins S."/>
            <person name="Loffler F."/>
        </authorList>
    </citation>
    <scope>NUCLEOTIDE SEQUENCE</scope>
</reference>
<accession>A0A645B5J6</accession>
<dbReference type="InterPro" id="IPR005467">
    <property type="entry name" value="His_kinase_dom"/>
</dbReference>
<dbReference type="GO" id="GO:0016772">
    <property type="term" value="F:transferase activity, transferring phosphorus-containing groups"/>
    <property type="evidence" value="ECO:0007669"/>
    <property type="project" value="InterPro"/>
</dbReference>
<dbReference type="PRINTS" id="PR00344">
    <property type="entry name" value="BCTRLSENSOR"/>
</dbReference>
<dbReference type="InterPro" id="IPR003594">
    <property type="entry name" value="HATPase_dom"/>
</dbReference>
<dbReference type="Pfam" id="PF02518">
    <property type="entry name" value="HATPase_c"/>
    <property type="match status" value="1"/>
</dbReference>